<organism evidence="2 3">
    <name type="scientific">Micromonospora lupini str. Lupac 08</name>
    <dbReference type="NCBI Taxonomy" id="1150864"/>
    <lineage>
        <taxon>Bacteria</taxon>
        <taxon>Bacillati</taxon>
        <taxon>Actinomycetota</taxon>
        <taxon>Actinomycetes</taxon>
        <taxon>Micromonosporales</taxon>
        <taxon>Micromonosporaceae</taxon>
        <taxon>Micromonospora</taxon>
    </lineage>
</organism>
<accession>I0KZR9</accession>
<name>I0KZR9_9ACTN</name>
<keyword evidence="3" id="KW-1185">Reference proteome</keyword>
<comment type="caution">
    <text evidence="2">The sequence shown here is derived from an EMBL/GenBank/DDBJ whole genome shotgun (WGS) entry which is preliminary data.</text>
</comment>
<dbReference type="EMBL" id="CAIE01000017">
    <property type="protein sequence ID" value="CCH17066.1"/>
    <property type="molecule type" value="Genomic_DNA"/>
</dbReference>
<sequence>MGESAGQRVSARRRRRSSTSACGMSIRNGFMRQSSLDEGTERYSSRQGDFAAASADHVSDAEMGRKGLLIPFSDRAFWKKK</sequence>
<dbReference type="AlphaFoldDB" id="I0KZR9"/>
<gene>
    <name evidence="2" type="ORF">MILUP08_41985</name>
</gene>
<evidence type="ECO:0000313" key="3">
    <source>
        <dbReference type="Proteomes" id="UP000003448"/>
    </source>
</evidence>
<protein>
    <submittedName>
        <fullName evidence="2">Uncharacterized protein</fullName>
    </submittedName>
</protein>
<dbReference type="STRING" id="1150864.MILUP08_41985"/>
<proteinExistence type="predicted"/>
<evidence type="ECO:0000256" key="1">
    <source>
        <dbReference type="SAM" id="MobiDB-lite"/>
    </source>
</evidence>
<feature type="region of interest" description="Disordered" evidence="1">
    <location>
        <begin position="1"/>
        <end position="25"/>
    </location>
</feature>
<reference evidence="3" key="1">
    <citation type="journal article" date="2012" name="J. Bacteriol.">
        <title>Genome Sequence of Micromonospora lupini Lupac 08, Isolated from Root Nodules of Lupinus angustifolius.</title>
        <authorList>
            <person name="Alonso-Vega P."/>
            <person name="Normand P."/>
            <person name="Bacigalupe R."/>
            <person name="Pujic P."/>
            <person name="Lajus A."/>
            <person name="Vallenet D."/>
            <person name="Carro L."/>
            <person name="Coll P."/>
            <person name="Trujillo M.E."/>
        </authorList>
    </citation>
    <scope>NUCLEOTIDE SEQUENCE [LARGE SCALE GENOMIC DNA]</scope>
    <source>
        <strain evidence="3">Lupac 08</strain>
    </source>
</reference>
<dbReference type="Proteomes" id="UP000003448">
    <property type="component" value="Unassembled WGS sequence"/>
</dbReference>
<evidence type="ECO:0000313" key="2">
    <source>
        <dbReference type="EMBL" id="CCH17066.1"/>
    </source>
</evidence>